<dbReference type="Pfam" id="PF05380">
    <property type="entry name" value="Peptidase_A17"/>
    <property type="match status" value="1"/>
</dbReference>
<dbReference type="Proteomes" id="UP000504629">
    <property type="component" value="Unplaced"/>
</dbReference>
<accession>A0A6J2JS64</accession>
<protein>
    <submittedName>
        <fullName evidence="3">Uncharacterized protein LOC114243702</fullName>
    </submittedName>
</protein>
<proteinExistence type="predicted"/>
<dbReference type="KEGG" id="bman:114243702"/>
<dbReference type="OrthoDB" id="8052806at2759"/>
<feature type="domain" description="Reverse transcriptase" evidence="1">
    <location>
        <begin position="225"/>
        <end position="352"/>
    </location>
</feature>
<sequence length="511" mass="58162">VGADLFWEILGRETHSLGPNNPKLRSSQFGWIISGPMTTITTSHKNKTVQCNHSIISNRLNDDDTKIHNDLTKFWELEEVPLRSKLSESEKACESHFLSHTFRLESGRFSVSLPLRESPNCLGQSYNLAKLRLLNLERRFRKQPEVKSQYIQFMREYSELSHLSESPIINPNTSYFLCHHAVFKDSSESTKIRVVFDGSAPTSSGYSVNDLFLVGPNIQDSLFSILIRARQYKYLLTGDVEKMYRQVLINKEDRDLQLILWREDENSPIKTLQLNTITYGMASSSYLSTRCLWQLGEDCSDPLIKQIIQHDFYIDDLITGTDDESSLRHIHETVSAALQKGCFNLRKFKTNLPMILEGTTASSSNNLIVSESSSTLGMGWNPSTDQLHFPFKVSPPTAVPTKRFILSSLLKIFDPLGLLSPCVIKAKMLLQQLWLHKLAWDDPIPNDIQRNWNKFSIAIPSLLNLEVPRRVLCDEPISIELHSFSDASQNAYGACIYLRSVNSNNEVTLTN</sequence>
<dbReference type="RefSeq" id="XP_028031094.1">
    <property type="nucleotide sequence ID" value="XM_028175293.1"/>
</dbReference>
<evidence type="ECO:0000259" key="1">
    <source>
        <dbReference type="Pfam" id="PF00078"/>
    </source>
</evidence>
<dbReference type="InterPro" id="IPR008042">
    <property type="entry name" value="Retrotrans_Pao"/>
</dbReference>
<evidence type="ECO:0000313" key="3">
    <source>
        <dbReference type="RefSeq" id="XP_028031094.1"/>
    </source>
</evidence>
<keyword evidence="2" id="KW-1185">Reference proteome</keyword>
<organism evidence="2 3">
    <name type="scientific">Bombyx mandarina</name>
    <name type="common">Wild silk moth</name>
    <name type="synonym">Wild silkworm</name>
    <dbReference type="NCBI Taxonomy" id="7092"/>
    <lineage>
        <taxon>Eukaryota</taxon>
        <taxon>Metazoa</taxon>
        <taxon>Ecdysozoa</taxon>
        <taxon>Arthropoda</taxon>
        <taxon>Hexapoda</taxon>
        <taxon>Insecta</taxon>
        <taxon>Pterygota</taxon>
        <taxon>Neoptera</taxon>
        <taxon>Endopterygota</taxon>
        <taxon>Lepidoptera</taxon>
        <taxon>Glossata</taxon>
        <taxon>Ditrysia</taxon>
        <taxon>Bombycoidea</taxon>
        <taxon>Bombycidae</taxon>
        <taxon>Bombycinae</taxon>
        <taxon>Bombyx</taxon>
    </lineage>
</organism>
<evidence type="ECO:0000313" key="2">
    <source>
        <dbReference type="Proteomes" id="UP000504629"/>
    </source>
</evidence>
<dbReference type="GO" id="GO:0071897">
    <property type="term" value="P:DNA biosynthetic process"/>
    <property type="evidence" value="ECO:0007669"/>
    <property type="project" value="UniProtKB-ARBA"/>
</dbReference>
<dbReference type="GeneID" id="114243702"/>
<feature type="non-terminal residue" evidence="3">
    <location>
        <position position="1"/>
    </location>
</feature>
<dbReference type="AlphaFoldDB" id="A0A6J2JS64"/>
<dbReference type="InterPro" id="IPR043502">
    <property type="entry name" value="DNA/RNA_pol_sf"/>
</dbReference>
<dbReference type="CDD" id="cd01644">
    <property type="entry name" value="RT_pepA17"/>
    <property type="match status" value="1"/>
</dbReference>
<dbReference type="SUPFAM" id="SSF56672">
    <property type="entry name" value="DNA/RNA polymerases"/>
    <property type="match status" value="1"/>
</dbReference>
<dbReference type="InterPro" id="IPR000477">
    <property type="entry name" value="RT_dom"/>
</dbReference>
<reference evidence="3" key="1">
    <citation type="submission" date="2025-08" db="UniProtKB">
        <authorList>
            <consortium name="RefSeq"/>
        </authorList>
    </citation>
    <scope>IDENTIFICATION</scope>
    <source>
        <tissue evidence="3">Silk gland</tissue>
    </source>
</reference>
<dbReference type="Pfam" id="PF00078">
    <property type="entry name" value="RVT_1"/>
    <property type="match status" value="1"/>
</dbReference>
<dbReference type="PANTHER" id="PTHR47331:SF1">
    <property type="entry name" value="GAG-LIKE PROTEIN"/>
    <property type="match status" value="1"/>
</dbReference>
<dbReference type="PANTHER" id="PTHR47331">
    <property type="entry name" value="PHD-TYPE DOMAIN-CONTAINING PROTEIN"/>
    <property type="match status" value="1"/>
</dbReference>
<gene>
    <name evidence="3" type="primary">LOC114243702</name>
</gene>
<name>A0A6J2JS64_BOMMA</name>